<dbReference type="eggNOG" id="COG0438">
    <property type="taxonomic scope" value="Bacteria"/>
</dbReference>
<evidence type="ECO:0000259" key="2">
    <source>
        <dbReference type="Pfam" id="PF00534"/>
    </source>
</evidence>
<protein>
    <submittedName>
        <fullName evidence="4">Glycosyltransferase</fullName>
    </submittedName>
</protein>
<dbReference type="HOGENOM" id="CLU_263406_0_0_3"/>
<gene>
    <name evidence="4" type="ORF">Mic7113_5268</name>
</gene>
<keyword evidence="1" id="KW-0175">Coiled coil</keyword>
<accession>K9WMY5</accession>
<reference evidence="4 5" key="1">
    <citation type="submission" date="2012-06" db="EMBL/GenBank/DDBJ databases">
        <title>Finished chromosome of genome of Microcoleus sp. PCC 7113.</title>
        <authorList>
            <consortium name="US DOE Joint Genome Institute"/>
            <person name="Gugger M."/>
            <person name="Coursin T."/>
            <person name="Rippka R."/>
            <person name="Tandeau De Marsac N."/>
            <person name="Huntemann M."/>
            <person name="Wei C.-L."/>
            <person name="Han J."/>
            <person name="Detter J.C."/>
            <person name="Han C."/>
            <person name="Tapia R."/>
            <person name="Chen A."/>
            <person name="Kyrpides N."/>
            <person name="Mavromatis K."/>
            <person name="Markowitz V."/>
            <person name="Szeto E."/>
            <person name="Ivanova N."/>
            <person name="Pagani I."/>
            <person name="Pati A."/>
            <person name="Goodwin L."/>
            <person name="Nordberg H.P."/>
            <person name="Cantor M.N."/>
            <person name="Hua S.X."/>
            <person name="Woyke T."/>
            <person name="Kerfeld C.A."/>
        </authorList>
    </citation>
    <scope>NUCLEOTIDE SEQUENCE [LARGE SCALE GENOMIC DNA]</scope>
    <source>
        <strain evidence="4 5">PCC 7113</strain>
    </source>
</reference>
<evidence type="ECO:0000259" key="3">
    <source>
        <dbReference type="Pfam" id="PF22772"/>
    </source>
</evidence>
<sequence length="1277" mass="145113">MYQDSQTNNKPVQLHVMHSWGGGIERWVRDYSHTDILRTNLVLKSSGVPGIPGQRLELYQSIDIDIPTRVWELTLPIHATSVTNLDYRYALDEIINHFNVSAILISSFIGHSLDILNTNLETTVICHDYYPFCPAINIYFGKVCKECNFSHLQHCFKENPYNNLFPQASASEWMPIRKSFLKLIQHHKVTLVAPSDSVKRNLIKLEPALANVQFKIIPHGAELPIHSDIELDDLHQENRKLKILILGRLVFHKGLELLKEIYQEILDVADIFLLGCGATGQNFQEMPGIHIVAEQYSLDDLPKLVGQISPDLGLLLSIVPETFSYTLSELSLLEIPVLATNLGSFQDRIKEGVNGFLVTPEKNALIDKIRELSEQRHLLAKVSTYLKGISHRTLQEMVENYYEVVTLTHPPQSKASRELNALNLEPSELERSHSQIVNTQIKLEQTQTQLQQTQAELNKALFQMQETKFGLERSQSQLERSQSQLERSHSQLQHTQAELGKSQSQLLQAKALISGMESSKFWRLRLAWFKVKDILNLVSDSEIYRPNALASLSDNSRFNNNPGFSKNISKMFAFISGCPGDAYRYRCHHQAEILRYVGYAVDVYEPNLFLYEELLKNYRIIVAHRVPYTYEFEQFVAKANNLGLKVIFETDDLVFDTSLLHQIDAYMKMDLKDKQLYEDGVRRYRKALSLCEAVVVSTEKLKQKIEKSFPEKAVVISRNRISSDMEQEAIKARDIYIPDDQLIRIAYFSGTRTHAKDFAECVYALSSILKEFPDVRLMVVGHLDIPEELQPFSSQIEKFPFLPWQDLPGLYRKVTINLAPLEKNNDFTESKSELKYFEAGLVSVPTVASNWGAFRVGITDGVNGRLCSNPQEWENALRELITNPKLRQEMGQKAFDDVNARYLTRTAATLTGKAWQTLVGGKILPDKPLSIAFVLRAPIAQTGGGYKHIFYLAHYLAEQGHNVNIYVEPMAHLTGFTPEQVQKFCEENFGKSKAIIHCGHADIVESDVAIATNWPTAYVVDKLVNTRFKAYYVQDYEPYFYEPDDPCFLQAEATYDLPLGIICLDKYLSQVLSKRNRIQYPYINFPLNEAFLAKAPVLTRHCNPDRSCSILFFARPNIPRRNFAVGVEALDKLHQQNPDVQIKLYGMEEAIELPFPYQNLGVLTQSEAAEAMRSSDIHLSFSLTNISTVVFEAMACGCATVEADVPPVRGMVEDGKTCILAEPNSQAVSEALMELVNNPVLRREIASAGYESAKTLTVARMCSKFEQLLNQYTFRTA</sequence>
<evidence type="ECO:0000313" key="4">
    <source>
        <dbReference type="EMBL" id="AFZ20917.1"/>
    </source>
</evidence>
<dbReference type="Pfam" id="PF22772">
    <property type="entry name" value="WsaF_C"/>
    <property type="match status" value="1"/>
</dbReference>
<dbReference type="EMBL" id="CP003630">
    <property type="protein sequence ID" value="AFZ20917.1"/>
    <property type="molecule type" value="Genomic_DNA"/>
</dbReference>
<evidence type="ECO:0000313" key="5">
    <source>
        <dbReference type="Proteomes" id="UP000010471"/>
    </source>
</evidence>
<dbReference type="OrthoDB" id="9790457at2"/>
<dbReference type="AlphaFoldDB" id="K9WMY5"/>
<keyword evidence="4" id="KW-0808">Transferase</keyword>
<dbReference type="STRING" id="1173027.Mic7113_5268"/>
<dbReference type="InterPro" id="IPR055050">
    <property type="entry name" value="WsaF_C"/>
</dbReference>
<name>K9WMY5_9CYAN</name>
<dbReference type="Gene3D" id="3.40.50.2000">
    <property type="entry name" value="Glycogen Phosphorylase B"/>
    <property type="match status" value="4"/>
</dbReference>
<dbReference type="GO" id="GO:0016757">
    <property type="term" value="F:glycosyltransferase activity"/>
    <property type="evidence" value="ECO:0007669"/>
    <property type="project" value="InterPro"/>
</dbReference>
<feature type="coiled-coil region" evidence="1">
    <location>
        <begin position="436"/>
        <end position="498"/>
    </location>
</feature>
<dbReference type="Pfam" id="PF00534">
    <property type="entry name" value="Glycos_transf_1"/>
    <property type="match status" value="1"/>
</dbReference>
<dbReference type="Pfam" id="PF13692">
    <property type="entry name" value="Glyco_trans_1_4"/>
    <property type="match status" value="1"/>
</dbReference>
<keyword evidence="5" id="KW-1185">Reference proteome</keyword>
<evidence type="ECO:0000256" key="1">
    <source>
        <dbReference type="SAM" id="Coils"/>
    </source>
</evidence>
<proteinExistence type="predicted"/>
<feature type="domain" description="Glycosyl transferase family 1" evidence="2">
    <location>
        <begin position="237"/>
        <end position="384"/>
    </location>
</feature>
<dbReference type="CDD" id="cd03801">
    <property type="entry name" value="GT4_PimA-like"/>
    <property type="match status" value="2"/>
</dbReference>
<dbReference type="PANTHER" id="PTHR12526">
    <property type="entry name" value="GLYCOSYLTRANSFERASE"/>
    <property type="match status" value="1"/>
</dbReference>
<organism evidence="4 5">
    <name type="scientific">Allocoleopsis franciscana PCC 7113</name>
    <dbReference type="NCBI Taxonomy" id="1173027"/>
    <lineage>
        <taxon>Bacteria</taxon>
        <taxon>Bacillati</taxon>
        <taxon>Cyanobacteriota</taxon>
        <taxon>Cyanophyceae</taxon>
        <taxon>Coleofasciculales</taxon>
        <taxon>Coleofasciculaceae</taxon>
        <taxon>Allocoleopsis</taxon>
        <taxon>Allocoleopsis franciscana</taxon>
    </lineage>
</organism>
<dbReference type="Proteomes" id="UP000010471">
    <property type="component" value="Chromosome"/>
</dbReference>
<dbReference type="SUPFAM" id="SSF53756">
    <property type="entry name" value="UDP-Glycosyltransferase/glycogen phosphorylase"/>
    <property type="match status" value="3"/>
</dbReference>
<dbReference type="KEGG" id="mic:Mic7113_5268"/>
<dbReference type="Gene3D" id="3.40.50.11090">
    <property type="match status" value="1"/>
</dbReference>
<dbReference type="RefSeq" id="WP_015185050.1">
    <property type="nucleotide sequence ID" value="NC_019738.1"/>
</dbReference>
<dbReference type="InterPro" id="IPR001296">
    <property type="entry name" value="Glyco_trans_1"/>
</dbReference>
<feature type="domain" description="WsaF C-terminal" evidence="3">
    <location>
        <begin position="1110"/>
        <end position="1232"/>
    </location>
</feature>